<evidence type="ECO:0000256" key="6">
    <source>
        <dbReference type="ARBA" id="ARBA00022692"/>
    </source>
</evidence>
<evidence type="ECO:0000256" key="8">
    <source>
        <dbReference type="ARBA" id="ARBA00022982"/>
    </source>
</evidence>
<comment type="similarity">
    <text evidence="12">Belongs to the cytochrome b561 family.</text>
</comment>
<evidence type="ECO:0000256" key="7">
    <source>
        <dbReference type="ARBA" id="ARBA00022723"/>
    </source>
</evidence>
<feature type="domain" description="Cytochrome b561 bacterial/Ni-hydrogenase" evidence="14">
    <location>
        <begin position="9"/>
        <end position="177"/>
    </location>
</feature>
<dbReference type="InterPro" id="IPR016174">
    <property type="entry name" value="Di-haem_cyt_TM"/>
</dbReference>
<evidence type="ECO:0000256" key="12">
    <source>
        <dbReference type="ARBA" id="ARBA00037975"/>
    </source>
</evidence>
<dbReference type="Gene3D" id="1.20.950.20">
    <property type="entry name" value="Transmembrane di-heme cytochromes, Chain C"/>
    <property type="match status" value="1"/>
</dbReference>
<name>A0ABY9YW50_9GAMM</name>
<feature type="transmembrane region" description="Helical" evidence="13">
    <location>
        <begin position="12"/>
        <end position="34"/>
    </location>
</feature>
<dbReference type="Pfam" id="PF01292">
    <property type="entry name" value="Ni_hydr_CYTB"/>
    <property type="match status" value="1"/>
</dbReference>
<evidence type="ECO:0000256" key="1">
    <source>
        <dbReference type="ARBA" id="ARBA00001970"/>
    </source>
</evidence>
<evidence type="ECO:0000256" key="9">
    <source>
        <dbReference type="ARBA" id="ARBA00022989"/>
    </source>
</evidence>
<reference evidence="15 16" key="1">
    <citation type="submission" date="2023-03" db="EMBL/GenBank/DDBJ databases">
        <title>Halomonas sp. nov., isolated from Korean tranditional fermented seafood 'Jeotgal'.</title>
        <authorList>
            <person name="Kim B."/>
            <person name="Shin N.-R."/>
        </authorList>
    </citation>
    <scope>NUCLEOTIDE SEQUENCE [LARGE SCALE GENOMIC DNA]</scope>
    <source>
        <strain evidence="15 16">SG2L-4</strain>
    </source>
</reference>
<dbReference type="PANTHER" id="PTHR30529:SF1">
    <property type="entry name" value="CYTOCHROME B561 HOMOLOG 2"/>
    <property type="match status" value="1"/>
</dbReference>
<keyword evidence="9 13" id="KW-1133">Transmembrane helix</keyword>
<keyword evidence="7" id="KW-0479">Metal-binding</keyword>
<dbReference type="InterPro" id="IPR011577">
    <property type="entry name" value="Cyt_b561_bac/Ni-Hgenase"/>
</dbReference>
<dbReference type="PANTHER" id="PTHR30529">
    <property type="entry name" value="CYTOCHROME B561"/>
    <property type="match status" value="1"/>
</dbReference>
<keyword evidence="3" id="KW-0813">Transport</keyword>
<sequence length="184" mass="20385">MWRNTRSGWGRVSIALHWLSALAIVGLFALGWWMTDLGYYDAWYNKAPWLHRSAGMLLLLATLGRLAWRLFQPAPRGEGSRLEAVAAGLGHWLLYLVLLGVLVSGYLISTAKGSGISVFGWFEVPATVYGLANQADTAGTIHWYGALTLLALAAGHGLISLKHHWVDKRLTLVRMLSAKYARRQ</sequence>
<keyword evidence="4" id="KW-1003">Cell membrane</keyword>
<evidence type="ECO:0000256" key="13">
    <source>
        <dbReference type="SAM" id="Phobius"/>
    </source>
</evidence>
<keyword evidence="11 13" id="KW-0472">Membrane</keyword>
<accession>A0ABY9YW50</accession>
<dbReference type="EMBL" id="CP119391">
    <property type="protein sequence ID" value="WNK19094.1"/>
    <property type="molecule type" value="Genomic_DNA"/>
</dbReference>
<dbReference type="Proteomes" id="UP001301869">
    <property type="component" value="Chromosome"/>
</dbReference>
<feature type="transmembrane region" description="Helical" evidence="13">
    <location>
        <begin position="92"/>
        <end position="121"/>
    </location>
</feature>
<feature type="transmembrane region" description="Helical" evidence="13">
    <location>
        <begin position="141"/>
        <end position="161"/>
    </location>
</feature>
<comment type="cofactor">
    <cofactor evidence="1">
        <name>heme b</name>
        <dbReference type="ChEBI" id="CHEBI:60344"/>
    </cofactor>
</comment>
<dbReference type="SUPFAM" id="SSF81342">
    <property type="entry name" value="Transmembrane di-heme cytochromes"/>
    <property type="match status" value="1"/>
</dbReference>
<keyword evidence="10" id="KW-0408">Iron</keyword>
<evidence type="ECO:0000259" key="14">
    <source>
        <dbReference type="Pfam" id="PF01292"/>
    </source>
</evidence>
<feature type="transmembrane region" description="Helical" evidence="13">
    <location>
        <begin position="54"/>
        <end position="71"/>
    </location>
</feature>
<evidence type="ECO:0000256" key="10">
    <source>
        <dbReference type="ARBA" id="ARBA00023004"/>
    </source>
</evidence>
<evidence type="ECO:0000313" key="15">
    <source>
        <dbReference type="EMBL" id="WNK19094.1"/>
    </source>
</evidence>
<proteinExistence type="inferred from homology"/>
<dbReference type="RefSeq" id="WP_311882200.1">
    <property type="nucleotide sequence ID" value="NZ_CP119391.1"/>
</dbReference>
<evidence type="ECO:0000256" key="11">
    <source>
        <dbReference type="ARBA" id="ARBA00023136"/>
    </source>
</evidence>
<evidence type="ECO:0000256" key="2">
    <source>
        <dbReference type="ARBA" id="ARBA00004651"/>
    </source>
</evidence>
<dbReference type="InterPro" id="IPR052168">
    <property type="entry name" value="Cytochrome_b561_oxidase"/>
</dbReference>
<keyword evidence="5" id="KW-0349">Heme</keyword>
<keyword evidence="16" id="KW-1185">Reference proteome</keyword>
<gene>
    <name evidence="15" type="ORF">P1P91_09405</name>
</gene>
<organism evidence="15 16">
    <name type="scientific">Halomonas piscis</name>
    <dbReference type="NCBI Taxonomy" id="3031727"/>
    <lineage>
        <taxon>Bacteria</taxon>
        <taxon>Pseudomonadati</taxon>
        <taxon>Pseudomonadota</taxon>
        <taxon>Gammaproteobacteria</taxon>
        <taxon>Oceanospirillales</taxon>
        <taxon>Halomonadaceae</taxon>
        <taxon>Halomonas</taxon>
    </lineage>
</organism>
<evidence type="ECO:0000256" key="5">
    <source>
        <dbReference type="ARBA" id="ARBA00022617"/>
    </source>
</evidence>
<evidence type="ECO:0000256" key="3">
    <source>
        <dbReference type="ARBA" id="ARBA00022448"/>
    </source>
</evidence>
<protein>
    <submittedName>
        <fullName evidence="15">Cytochrome b</fullName>
    </submittedName>
</protein>
<comment type="subcellular location">
    <subcellularLocation>
        <location evidence="2">Cell membrane</location>
        <topology evidence="2">Multi-pass membrane protein</topology>
    </subcellularLocation>
</comment>
<evidence type="ECO:0000256" key="4">
    <source>
        <dbReference type="ARBA" id="ARBA00022475"/>
    </source>
</evidence>
<evidence type="ECO:0000313" key="16">
    <source>
        <dbReference type="Proteomes" id="UP001301869"/>
    </source>
</evidence>
<keyword evidence="8" id="KW-0249">Electron transport</keyword>
<keyword evidence="6 13" id="KW-0812">Transmembrane</keyword>